<reference evidence="4 5" key="1">
    <citation type="submission" date="2024-04" db="EMBL/GenBank/DDBJ databases">
        <title>Arthrobacter sp. from Plains bison fecal sample.</title>
        <authorList>
            <person name="Ruzzini A."/>
        </authorList>
    </citation>
    <scope>NUCLEOTIDE SEQUENCE [LARGE SCALE GENOMIC DNA]</scope>
    <source>
        <strain evidence="4 5">EINP1</strain>
    </source>
</reference>
<feature type="region of interest" description="Disordered" evidence="3">
    <location>
        <begin position="53"/>
        <end position="72"/>
    </location>
</feature>
<protein>
    <submittedName>
        <fullName evidence="4">D-alanyl-D-alanine carboxypeptidase/D-alanyl-D-alanine-endopeptidase</fullName>
        <ecNumber evidence="4">3.4.16.4</ecNumber>
    </submittedName>
</protein>
<evidence type="ECO:0000256" key="1">
    <source>
        <dbReference type="ARBA" id="ARBA00006096"/>
    </source>
</evidence>
<dbReference type="PANTHER" id="PTHR30023:SF0">
    <property type="entry name" value="PENICILLIN-SENSITIVE CARBOXYPEPTIDASE A"/>
    <property type="match status" value="1"/>
</dbReference>
<dbReference type="PANTHER" id="PTHR30023">
    <property type="entry name" value="D-ALANYL-D-ALANINE CARBOXYPEPTIDASE"/>
    <property type="match status" value="1"/>
</dbReference>
<keyword evidence="5" id="KW-1185">Reference proteome</keyword>
<feature type="region of interest" description="Disordered" evidence="3">
    <location>
        <begin position="161"/>
        <end position="194"/>
    </location>
</feature>
<dbReference type="PRINTS" id="PR00922">
    <property type="entry name" value="DADACBPTASE3"/>
</dbReference>
<dbReference type="EC" id="3.4.16.4" evidence="4"/>
<dbReference type="RefSeq" id="WP_342023167.1">
    <property type="nucleotide sequence ID" value="NZ_CP151657.1"/>
</dbReference>
<evidence type="ECO:0000313" key="4">
    <source>
        <dbReference type="EMBL" id="WZP15509.1"/>
    </source>
</evidence>
<accession>A0ABZ2ZU56</accession>
<dbReference type="SUPFAM" id="SSF56601">
    <property type="entry name" value="beta-lactamase/transpeptidase-like"/>
    <property type="match status" value="1"/>
</dbReference>
<dbReference type="EMBL" id="CP151657">
    <property type="protein sequence ID" value="WZP15509.1"/>
    <property type="molecule type" value="Genomic_DNA"/>
</dbReference>
<name>A0ABZ2ZU56_9MICC</name>
<gene>
    <name evidence="4" type="primary">dacB</name>
    <name evidence="4" type="ORF">AAE021_15345</name>
</gene>
<dbReference type="GO" id="GO:0009002">
    <property type="term" value="F:serine-type D-Ala-D-Ala carboxypeptidase activity"/>
    <property type="evidence" value="ECO:0007669"/>
    <property type="project" value="UniProtKB-EC"/>
</dbReference>
<organism evidence="4 5">
    <name type="scientific">Arthrobacter citreus</name>
    <dbReference type="NCBI Taxonomy" id="1670"/>
    <lineage>
        <taxon>Bacteria</taxon>
        <taxon>Bacillati</taxon>
        <taxon>Actinomycetota</taxon>
        <taxon>Actinomycetes</taxon>
        <taxon>Micrococcales</taxon>
        <taxon>Micrococcaceae</taxon>
        <taxon>Arthrobacter</taxon>
    </lineage>
</organism>
<dbReference type="Proteomes" id="UP001448858">
    <property type="component" value="Chromosome"/>
</dbReference>
<comment type="similarity">
    <text evidence="1">Belongs to the peptidase S13 family.</text>
</comment>
<dbReference type="InterPro" id="IPR000667">
    <property type="entry name" value="Peptidase_S13"/>
</dbReference>
<dbReference type="Gene3D" id="3.40.710.10">
    <property type="entry name" value="DD-peptidase/beta-lactamase superfamily"/>
    <property type="match status" value="2"/>
</dbReference>
<evidence type="ECO:0000256" key="3">
    <source>
        <dbReference type="SAM" id="MobiDB-lite"/>
    </source>
</evidence>
<dbReference type="InterPro" id="IPR012338">
    <property type="entry name" value="Beta-lactam/transpept-like"/>
</dbReference>
<keyword evidence="2 4" id="KW-0378">Hydrolase</keyword>
<evidence type="ECO:0000256" key="2">
    <source>
        <dbReference type="ARBA" id="ARBA00022801"/>
    </source>
</evidence>
<dbReference type="NCBIfam" id="TIGR00666">
    <property type="entry name" value="PBP4"/>
    <property type="match status" value="1"/>
</dbReference>
<keyword evidence="4" id="KW-0645">Protease</keyword>
<feature type="compositionally biased region" description="Acidic residues" evidence="3">
    <location>
        <begin position="166"/>
        <end position="176"/>
    </location>
</feature>
<keyword evidence="4" id="KW-0121">Carboxypeptidase</keyword>
<evidence type="ECO:0000313" key="5">
    <source>
        <dbReference type="Proteomes" id="UP001448858"/>
    </source>
</evidence>
<dbReference type="Pfam" id="PF02113">
    <property type="entry name" value="Peptidase_S13"/>
    <property type="match status" value="2"/>
</dbReference>
<proteinExistence type="inferred from homology"/>
<sequence>MARAFTGLLLTLVLAVLVLPLALYVGPPVLAALRSEQPQRQLVVPSHQNAPSRLAAGGEEFPVPAGTGSAAPDPAALKELLDAELTVTGSGTFHGSVLDAMTGEVLYDLDGSSAVTPASSLKILTAAAALADLGADTRFETSVHQGRAGGTIVLKGGGDVLLTAGESDDEQPDETDGGQTDEVQTDDGQSDEDHTAARAGLATLADKTAAALKARGTTGTVRVQVDDTLFTGDSLSPDWSTEDVEAGEMAALYPLAINSAWAEEGVSSGPRVDDAALAAAKAFAGALKTSAAGYGFSVNPVIERGTAADGAEQLAAVESAPVADQVRHMLLTSDNYLAEALARMSALATGREATFQGGTDAVAAAVSRLGVDTAGLVLADASGLAAGTEITTGQLAATVQASLTTTENDVRALPYSLPVAGLSGTLASRFSDGTPPSESAAGIVRGKTGTLFAVTSLSGYVTDADGRLLSFAFVANGLEANTAQARDAVDAAAAVLAGCGCR</sequence>